<dbReference type="HOGENOM" id="CLU_1844732_0_0_1"/>
<evidence type="ECO:0000313" key="2">
    <source>
        <dbReference type="EMBL" id="KGQ12681.1"/>
    </source>
</evidence>
<gene>
    <name evidence="2" type="ORF">BBAD15_g1586</name>
</gene>
<organism evidence="2 3">
    <name type="scientific">Beauveria bassiana D1-5</name>
    <dbReference type="NCBI Taxonomy" id="1245745"/>
    <lineage>
        <taxon>Eukaryota</taxon>
        <taxon>Fungi</taxon>
        <taxon>Dikarya</taxon>
        <taxon>Ascomycota</taxon>
        <taxon>Pezizomycotina</taxon>
        <taxon>Sordariomycetes</taxon>
        <taxon>Hypocreomycetidae</taxon>
        <taxon>Hypocreales</taxon>
        <taxon>Cordycipitaceae</taxon>
        <taxon>Beauveria</taxon>
    </lineage>
</organism>
<evidence type="ECO:0000256" key="1">
    <source>
        <dbReference type="SAM" id="SignalP"/>
    </source>
</evidence>
<keyword evidence="1" id="KW-0732">Signal</keyword>
<dbReference type="EMBL" id="ANFO01000096">
    <property type="protein sequence ID" value="KGQ12681.1"/>
    <property type="molecule type" value="Genomic_DNA"/>
</dbReference>
<name>A0A0A2VXT2_BEABA</name>
<dbReference type="AlphaFoldDB" id="A0A0A2VXT2"/>
<accession>A0A0A2VXT2</accession>
<protein>
    <submittedName>
        <fullName evidence="2">Uncharacterized protein</fullName>
    </submittedName>
</protein>
<feature type="chain" id="PRO_5002006846" evidence="1">
    <location>
        <begin position="22"/>
        <end position="139"/>
    </location>
</feature>
<evidence type="ECO:0000313" key="3">
    <source>
        <dbReference type="Proteomes" id="UP000030106"/>
    </source>
</evidence>
<proteinExistence type="predicted"/>
<reference evidence="2 3" key="1">
    <citation type="submission" date="2012-10" db="EMBL/GenBank/DDBJ databases">
        <title>Genome sequencing and analysis of entomopathogenic fungi Beauveria bassiana D1-5.</title>
        <authorList>
            <person name="Li Q."/>
            <person name="Wang L."/>
            <person name="Zhang Z."/>
            <person name="Wang Q."/>
            <person name="Ren J."/>
            <person name="Wang M."/>
            <person name="Xu W."/>
            <person name="Wang J."/>
            <person name="Lu Y."/>
            <person name="Du Q."/>
            <person name="Sun Z."/>
        </authorList>
    </citation>
    <scope>NUCLEOTIDE SEQUENCE [LARGE SCALE GENOMIC DNA]</scope>
    <source>
        <strain evidence="2 3">D1-5</strain>
    </source>
</reference>
<dbReference type="Proteomes" id="UP000030106">
    <property type="component" value="Unassembled WGS sequence"/>
</dbReference>
<comment type="caution">
    <text evidence="2">The sequence shown here is derived from an EMBL/GenBank/DDBJ whole genome shotgun (WGS) entry which is preliminary data.</text>
</comment>
<sequence length="139" mass="14997">MSARILVVALHGCVTIGPAIGPWVMEGKVDSTRHKMESYLGAATQRPRGCFAIEQMGRGAVPLRYEELDAAQHLQAKISRLSHHRCSVKLEMGKLSCMGGVLAQNLSRTFAPPPCGRNCIMGWDGDRRARKAIGAAGTP</sequence>
<feature type="signal peptide" evidence="1">
    <location>
        <begin position="1"/>
        <end position="21"/>
    </location>
</feature>